<comment type="cofactor">
    <cofactor evidence="2">
        <name>Mg(2+)</name>
        <dbReference type="ChEBI" id="CHEBI:18420"/>
    </cofactor>
</comment>
<reference evidence="12" key="1">
    <citation type="submission" date="2021-08" db="EMBL/GenBank/DDBJ databases">
        <title>WGS assembly of Ceratopteris richardii.</title>
        <authorList>
            <person name="Marchant D.B."/>
            <person name="Chen G."/>
            <person name="Jenkins J."/>
            <person name="Shu S."/>
            <person name="Leebens-Mack J."/>
            <person name="Grimwood J."/>
            <person name="Schmutz J."/>
            <person name="Soltis P."/>
            <person name="Soltis D."/>
            <person name="Chen Z.-H."/>
        </authorList>
    </citation>
    <scope>NUCLEOTIDE SEQUENCE</scope>
    <source>
        <strain evidence="12">Whitten #5841</strain>
        <tissue evidence="12">Leaf</tissue>
    </source>
</reference>
<evidence type="ECO:0000256" key="8">
    <source>
        <dbReference type="ARBA" id="ARBA00022912"/>
    </source>
</evidence>
<dbReference type="EMBL" id="CM035427">
    <property type="protein sequence ID" value="KAH7306335.1"/>
    <property type="molecule type" value="Genomic_DNA"/>
</dbReference>
<dbReference type="InterPro" id="IPR036457">
    <property type="entry name" value="PPM-type-like_dom_sf"/>
</dbReference>
<dbReference type="Pfam" id="PF00481">
    <property type="entry name" value="PP2C"/>
    <property type="match status" value="1"/>
</dbReference>
<organism evidence="12 13">
    <name type="scientific">Ceratopteris richardii</name>
    <name type="common">Triangle waterfern</name>
    <dbReference type="NCBI Taxonomy" id="49495"/>
    <lineage>
        <taxon>Eukaryota</taxon>
        <taxon>Viridiplantae</taxon>
        <taxon>Streptophyta</taxon>
        <taxon>Embryophyta</taxon>
        <taxon>Tracheophyta</taxon>
        <taxon>Polypodiopsida</taxon>
        <taxon>Polypodiidae</taxon>
        <taxon>Polypodiales</taxon>
        <taxon>Pteridineae</taxon>
        <taxon>Pteridaceae</taxon>
        <taxon>Parkerioideae</taxon>
        <taxon>Ceratopteris</taxon>
    </lineage>
</organism>
<protein>
    <recommendedName>
        <fullName evidence="4">protein-serine/threonine phosphatase</fullName>
        <ecNumber evidence="4">3.1.3.16</ecNumber>
    </recommendedName>
</protein>
<dbReference type="PROSITE" id="PS01032">
    <property type="entry name" value="PPM_1"/>
    <property type="match status" value="1"/>
</dbReference>
<keyword evidence="9" id="KW-0464">Manganese</keyword>
<comment type="caution">
    <text evidence="12">The sequence shown here is derived from an EMBL/GenBank/DDBJ whole genome shotgun (WGS) entry which is preliminary data.</text>
</comment>
<evidence type="ECO:0000313" key="12">
    <source>
        <dbReference type="EMBL" id="KAH7306335.1"/>
    </source>
</evidence>
<evidence type="ECO:0000256" key="6">
    <source>
        <dbReference type="ARBA" id="ARBA00022801"/>
    </source>
</evidence>
<dbReference type="EC" id="3.1.3.16" evidence="4"/>
<gene>
    <name evidence="12" type="ORF">KP509_22G007100</name>
</gene>
<dbReference type="Gene3D" id="3.60.40.10">
    <property type="entry name" value="PPM-type phosphatase domain"/>
    <property type="match status" value="1"/>
</dbReference>
<evidence type="ECO:0000256" key="10">
    <source>
        <dbReference type="RuleBase" id="RU003465"/>
    </source>
</evidence>
<dbReference type="InterPro" id="IPR001932">
    <property type="entry name" value="PPM-type_phosphatase-like_dom"/>
</dbReference>
<evidence type="ECO:0000256" key="5">
    <source>
        <dbReference type="ARBA" id="ARBA00022723"/>
    </source>
</evidence>
<evidence type="ECO:0000259" key="11">
    <source>
        <dbReference type="PROSITE" id="PS51746"/>
    </source>
</evidence>
<comment type="cofactor">
    <cofactor evidence="1">
        <name>Mn(2+)</name>
        <dbReference type="ChEBI" id="CHEBI:29035"/>
    </cofactor>
</comment>
<keyword evidence="8 10" id="KW-0904">Protein phosphatase</keyword>
<evidence type="ECO:0000256" key="2">
    <source>
        <dbReference type="ARBA" id="ARBA00001946"/>
    </source>
</evidence>
<evidence type="ECO:0000256" key="7">
    <source>
        <dbReference type="ARBA" id="ARBA00022842"/>
    </source>
</evidence>
<evidence type="ECO:0000313" key="13">
    <source>
        <dbReference type="Proteomes" id="UP000825935"/>
    </source>
</evidence>
<keyword evidence="6 10" id="KW-0378">Hydrolase</keyword>
<dbReference type="CDD" id="cd00143">
    <property type="entry name" value="PP2Cc"/>
    <property type="match status" value="1"/>
</dbReference>
<evidence type="ECO:0000256" key="4">
    <source>
        <dbReference type="ARBA" id="ARBA00013081"/>
    </source>
</evidence>
<sequence length="385" mass="42544">MSLFSSCCKPVEDYLESGIQTIDEQHDALLWHKDLTQYGTGYSSIAVVQANARLEDQSQVKVGPYGTIVGIYDGHGGPEASRFLSSSLFSKIEGFANVSGKMSAKVLKQAFLSTEEGFLSLVDKRWKTEPHIASVGSCCLVGAISGNNLYVANVGDSRVVLGTVRHGKLMALRMSQDHNASNLVVRKELKALHSDDSHIVMLKHGVWRVKGIIQVPEVISRSIGDAYLKNPQYSKGIQFPRLGPSFSLERPVLSAEPSLHERILSSDDQFLIFASDGLWEHITDQEAVDIVHKCSRNGIARRLVRAALRAAARKREMSYADLRKIEPGVRRYFHDDITVVVVYLDQNSMNAAGSILEKRPRKVSLDSVNAPSDIFSQTSDRMSLS</sequence>
<comment type="similarity">
    <text evidence="3 10">Belongs to the PP2C family.</text>
</comment>
<dbReference type="SUPFAM" id="SSF81606">
    <property type="entry name" value="PP2C-like"/>
    <property type="match status" value="1"/>
</dbReference>
<dbReference type="AlphaFoldDB" id="A0A8T2S2E4"/>
<keyword evidence="5" id="KW-0479">Metal-binding</keyword>
<evidence type="ECO:0000256" key="9">
    <source>
        <dbReference type="ARBA" id="ARBA00023211"/>
    </source>
</evidence>
<keyword evidence="7" id="KW-0460">Magnesium</keyword>
<dbReference type="GO" id="GO:0004722">
    <property type="term" value="F:protein serine/threonine phosphatase activity"/>
    <property type="evidence" value="ECO:0007669"/>
    <property type="project" value="UniProtKB-EC"/>
</dbReference>
<dbReference type="InterPro" id="IPR000222">
    <property type="entry name" value="PP2C_BS"/>
</dbReference>
<dbReference type="GO" id="GO:0046872">
    <property type="term" value="F:metal ion binding"/>
    <property type="evidence" value="ECO:0007669"/>
    <property type="project" value="UniProtKB-KW"/>
</dbReference>
<evidence type="ECO:0000256" key="1">
    <source>
        <dbReference type="ARBA" id="ARBA00001936"/>
    </source>
</evidence>
<dbReference type="Proteomes" id="UP000825935">
    <property type="component" value="Chromosome 22"/>
</dbReference>
<dbReference type="SMART" id="SM00332">
    <property type="entry name" value="PP2Cc"/>
    <property type="match status" value="1"/>
</dbReference>
<dbReference type="PANTHER" id="PTHR47992">
    <property type="entry name" value="PROTEIN PHOSPHATASE"/>
    <property type="match status" value="1"/>
</dbReference>
<proteinExistence type="inferred from homology"/>
<dbReference type="OrthoDB" id="420076at2759"/>
<dbReference type="FunFam" id="3.60.40.10:FF:000020">
    <property type="entry name" value="Probable protein phosphatase 2C 42"/>
    <property type="match status" value="1"/>
</dbReference>
<name>A0A8T2S2E4_CERRI</name>
<accession>A0A8T2S2E4</accession>
<evidence type="ECO:0000256" key="3">
    <source>
        <dbReference type="ARBA" id="ARBA00006702"/>
    </source>
</evidence>
<dbReference type="PROSITE" id="PS51746">
    <property type="entry name" value="PPM_2"/>
    <property type="match status" value="1"/>
</dbReference>
<dbReference type="InterPro" id="IPR015655">
    <property type="entry name" value="PP2C"/>
</dbReference>
<keyword evidence="13" id="KW-1185">Reference proteome</keyword>
<feature type="domain" description="PPM-type phosphatase" evidence="11">
    <location>
        <begin position="39"/>
        <end position="344"/>
    </location>
</feature>